<keyword evidence="2" id="KW-0732">Signal</keyword>
<dbReference type="Gene3D" id="3.80.10.10">
    <property type="entry name" value="Ribonuclease Inhibitor"/>
    <property type="match status" value="1"/>
</dbReference>
<dbReference type="Bgee" id="ENSAMXG00000030132">
    <property type="expression patterns" value="Expressed in bone element and 6 other cell types or tissues"/>
</dbReference>
<evidence type="ECO:0000256" key="1">
    <source>
        <dbReference type="ARBA" id="ARBA00022614"/>
    </source>
</evidence>
<dbReference type="Pfam" id="PF01462">
    <property type="entry name" value="LRRNT"/>
    <property type="match status" value="1"/>
</dbReference>
<dbReference type="Ensembl" id="ENSAMXT00000049796.1">
    <property type="protein sequence ID" value="ENSAMXP00000029959.1"/>
    <property type="gene ID" value="ENSAMXG00000030132.1"/>
</dbReference>
<keyword evidence="1" id="KW-0433">Leucine-rich repeat</keyword>
<evidence type="ECO:0000313" key="6">
    <source>
        <dbReference type="Ensembl" id="ENSAMXP00000037850.1"/>
    </source>
</evidence>
<name>A0A3B1J7K2_ASTMX</name>
<reference evidence="7" key="1">
    <citation type="submission" date="2013-03" db="EMBL/GenBank/DDBJ databases">
        <authorList>
            <person name="Jeffery W."/>
            <person name="Warren W."/>
            <person name="Wilson R.K."/>
        </authorList>
    </citation>
    <scope>NUCLEOTIDE SEQUENCE</scope>
    <source>
        <strain evidence="7">female</strain>
    </source>
</reference>
<dbReference type="PANTHER" id="PTHR24369">
    <property type="entry name" value="ANTIGEN BSP, PUTATIVE-RELATED"/>
    <property type="match status" value="1"/>
</dbReference>
<evidence type="ECO:0000256" key="3">
    <source>
        <dbReference type="ARBA" id="ARBA00022737"/>
    </source>
</evidence>
<dbReference type="SUPFAM" id="SSF52058">
    <property type="entry name" value="L domain-like"/>
    <property type="match status" value="1"/>
</dbReference>
<feature type="transmembrane region" description="Helical" evidence="4">
    <location>
        <begin position="226"/>
        <end position="247"/>
    </location>
</feature>
<dbReference type="InterPro" id="IPR050541">
    <property type="entry name" value="LRR_TM_domain-containing"/>
</dbReference>
<dbReference type="InterPro" id="IPR003591">
    <property type="entry name" value="Leu-rich_rpt_typical-subtyp"/>
</dbReference>
<evidence type="ECO:0000259" key="5">
    <source>
        <dbReference type="SMART" id="SM00013"/>
    </source>
</evidence>
<dbReference type="PROSITE" id="PS51450">
    <property type="entry name" value="LRR"/>
    <property type="match status" value="1"/>
</dbReference>
<keyword evidence="4" id="KW-1133">Transmembrane helix</keyword>
<protein>
    <submittedName>
        <fullName evidence="6">Leucine-rich repeat-containing protein 3B-like</fullName>
    </submittedName>
</protein>
<keyword evidence="7" id="KW-1185">Reference proteome</keyword>
<feature type="domain" description="LRRNT" evidence="5">
    <location>
        <begin position="51"/>
        <end position="88"/>
    </location>
</feature>
<organism evidence="6 7">
    <name type="scientific">Astyanax mexicanus</name>
    <name type="common">Blind cave fish</name>
    <name type="synonym">Astyanax fasciatus mexicanus</name>
    <dbReference type="NCBI Taxonomy" id="7994"/>
    <lineage>
        <taxon>Eukaryota</taxon>
        <taxon>Metazoa</taxon>
        <taxon>Chordata</taxon>
        <taxon>Craniata</taxon>
        <taxon>Vertebrata</taxon>
        <taxon>Euteleostomi</taxon>
        <taxon>Actinopterygii</taxon>
        <taxon>Neopterygii</taxon>
        <taxon>Teleostei</taxon>
        <taxon>Ostariophysi</taxon>
        <taxon>Characiformes</taxon>
        <taxon>Characoidei</taxon>
        <taxon>Acestrorhamphidae</taxon>
        <taxon>Acestrorhamphinae</taxon>
        <taxon>Astyanax</taxon>
    </lineage>
</organism>
<proteinExistence type="predicted"/>
<reference evidence="7" key="2">
    <citation type="journal article" date="2014" name="Nat. Commun.">
        <title>The cavefish genome reveals candidate genes for eye loss.</title>
        <authorList>
            <person name="McGaugh S.E."/>
            <person name="Gross J.B."/>
            <person name="Aken B."/>
            <person name="Blin M."/>
            <person name="Borowsky R."/>
            <person name="Chalopin D."/>
            <person name="Hinaux H."/>
            <person name="Jeffery W.R."/>
            <person name="Keene A."/>
            <person name="Ma L."/>
            <person name="Minx P."/>
            <person name="Murphy D."/>
            <person name="O'Quin K.E."/>
            <person name="Retaux S."/>
            <person name="Rohner N."/>
            <person name="Searle S.M."/>
            <person name="Stahl B.A."/>
            <person name="Tabin C."/>
            <person name="Volff J.N."/>
            <person name="Yoshizawa M."/>
            <person name="Warren W.C."/>
        </authorList>
    </citation>
    <scope>NUCLEOTIDE SEQUENCE [LARGE SCALE GENOMIC DNA]</scope>
    <source>
        <strain evidence="7">female</strain>
    </source>
</reference>
<reference evidence="6" key="3">
    <citation type="submission" date="2025-05" db="UniProtKB">
        <authorList>
            <consortium name="Ensembl"/>
        </authorList>
    </citation>
    <scope>IDENTIFICATION</scope>
</reference>
<keyword evidence="4" id="KW-0472">Membrane</keyword>
<dbReference type="GeneTree" id="ENSGT00940000154360"/>
<dbReference type="Ensembl" id="ENSAMXT00000050826.1">
    <property type="protein sequence ID" value="ENSAMXP00000037850.1"/>
    <property type="gene ID" value="ENSAMXG00000030132.1"/>
</dbReference>
<dbReference type="SMART" id="SM00369">
    <property type="entry name" value="LRR_TYP"/>
    <property type="match status" value="3"/>
</dbReference>
<keyword evidence="3" id="KW-0677">Repeat</keyword>
<dbReference type="AlphaFoldDB" id="A0A3B1J7K2"/>
<accession>A0A3B1J7K2</accession>
<dbReference type="InterPro" id="IPR032675">
    <property type="entry name" value="LRR_dom_sf"/>
</dbReference>
<dbReference type="Pfam" id="PF13855">
    <property type="entry name" value="LRR_8"/>
    <property type="match status" value="1"/>
</dbReference>
<evidence type="ECO:0000256" key="2">
    <source>
        <dbReference type="ARBA" id="ARBA00022729"/>
    </source>
</evidence>
<dbReference type="PANTHER" id="PTHR24369:SF217">
    <property type="entry name" value="LEUCINE-RICH REPEAT-CONTAINING PROTEIN 3B-LIKE"/>
    <property type="match status" value="1"/>
</dbReference>
<dbReference type="SMART" id="SM00013">
    <property type="entry name" value="LRRNT"/>
    <property type="match status" value="1"/>
</dbReference>
<dbReference type="Proteomes" id="UP000018467">
    <property type="component" value="Unassembled WGS sequence"/>
</dbReference>
<dbReference type="InterPro" id="IPR000372">
    <property type="entry name" value="LRRNT"/>
</dbReference>
<keyword evidence="4" id="KW-0812">Transmembrane</keyword>
<sequence length="281" mass="31089">MVQHPSALPGRRCQCPAMLHPVGFLFLRLVLPCLLLRVLGLGSGSRQLMSGCPESCYCSESRDGGLAVRCSNMNLLAVPRDLPNQTRRLYLDYNLLVSVPVDSFLGLPLLAELDLSHNRLMQLEPGAFHGLADSLTSLDLSFNLLETMDPEALGELRAQANLTHNPWMCDCRLQVAMPQLQLEPSSLAGVVCNGSEPEDVGARGVPFVLVAADLDLCAALKRTTDVAMLVTMFGWFTMVISYLVYYVRHNREDARRHLEYLKSLPNKQGWTDEVSTLSTMV</sequence>
<dbReference type="STRING" id="7994.ENSAMXP00000037850"/>
<dbReference type="GO" id="GO:0005886">
    <property type="term" value="C:plasma membrane"/>
    <property type="evidence" value="ECO:0007669"/>
    <property type="project" value="TreeGrafter"/>
</dbReference>
<evidence type="ECO:0000256" key="4">
    <source>
        <dbReference type="SAM" id="Phobius"/>
    </source>
</evidence>
<evidence type="ECO:0000313" key="7">
    <source>
        <dbReference type="Proteomes" id="UP000018467"/>
    </source>
</evidence>
<dbReference type="InterPro" id="IPR001611">
    <property type="entry name" value="Leu-rich_rpt"/>
</dbReference>